<proteinExistence type="predicted"/>
<dbReference type="Proteomes" id="UP000183971">
    <property type="component" value="Unassembled WGS sequence"/>
</dbReference>
<evidence type="ECO:0000313" key="2">
    <source>
        <dbReference type="EMBL" id="CZR48623.1"/>
    </source>
</evidence>
<reference evidence="3" key="1">
    <citation type="journal article" date="2016" name="Genome Biol. Evol.">
        <title>Comparative 'omics' of the Fusarium fujikuroi species complex highlights differences in genetic potential and metabolite synthesis.</title>
        <authorList>
            <person name="Niehaus E.-M."/>
            <person name="Muensterkoetter M."/>
            <person name="Proctor R.H."/>
            <person name="Brown D.W."/>
            <person name="Sharon A."/>
            <person name="Idan Y."/>
            <person name="Oren-Young L."/>
            <person name="Sieber C.M."/>
            <person name="Novak O."/>
            <person name="Pencik A."/>
            <person name="Tarkowska D."/>
            <person name="Hromadova K."/>
            <person name="Freeman S."/>
            <person name="Maymon M."/>
            <person name="Elazar M."/>
            <person name="Youssef S.A."/>
            <person name="El-Shabrawy E.S.M."/>
            <person name="Shalaby A.B.A."/>
            <person name="Houterman P."/>
            <person name="Brock N.L."/>
            <person name="Burkhardt I."/>
            <person name="Tsavkelova E.A."/>
            <person name="Dickschat J.S."/>
            <person name="Galuszka P."/>
            <person name="Gueldener U."/>
            <person name="Tudzynski B."/>
        </authorList>
    </citation>
    <scope>NUCLEOTIDE SEQUENCE [LARGE SCALE GENOMIC DNA]</scope>
    <source>
        <strain evidence="3">ET1</strain>
    </source>
</reference>
<keyword evidence="3" id="KW-1185">Reference proteome</keyword>
<dbReference type="VEuPathDB" id="FungiDB:FPRO_04053"/>
<evidence type="ECO:0000259" key="1">
    <source>
        <dbReference type="Pfam" id="PF06985"/>
    </source>
</evidence>
<evidence type="ECO:0000313" key="3">
    <source>
        <dbReference type="Proteomes" id="UP000183971"/>
    </source>
</evidence>
<dbReference type="PANTHER" id="PTHR33112">
    <property type="entry name" value="DOMAIN PROTEIN, PUTATIVE-RELATED"/>
    <property type="match status" value="1"/>
</dbReference>
<name>A0A1L7W7W8_FUSPR</name>
<dbReference type="Pfam" id="PF06985">
    <property type="entry name" value="HET"/>
    <property type="match status" value="1"/>
</dbReference>
<dbReference type="GeneID" id="42048938"/>
<feature type="domain" description="Heterokaryon incompatibility" evidence="1">
    <location>
        <begin position="265"/>
        <end position="419"/>
    </location>
</feature>
<dbReference type="EMBL" id="FJOF01000014">
    <property type="protein sequence ID" value="CZR48623.1"/>
    <property type="molecule type" value="Genomic_DNA"/>
</dbReference>
<dbReference type="InterPro" id="IPR010730">
    <property type="entry name" value="HET"/>
</dbReference>
<sequence length="758" mass="86883">MSYCAVCQRSILYFFLDADARRGLKRALDLEPFSILEFAMYPSDYDDRLLHRFQHYDSISKLQKSAISCELCSLMLPFLLESSTIDYNEAHFDTKFAVRRRGAIYLLPSAQHTSNWKNAETLSQPVYNRNSDFYFFDNLYKTGAYSHGSSTDTSLARLVPLPKFEYHYTFRRPRDDHGQLSWIAFAQPHAWVAKRAIWTTDHIKFEARVETIQNWLGNCLTDHEECRVPEVRRPARFLVLHASVDDGDLRLVSTANLSQLNRIKYTALSHCWGSNTNHAARATRENVHEKMTRISFHSLPKTFQDAIKVTRAIGIWFIWIDSLCIIQNDGDDWAMEASKMADVYRGSYLTLAASSSPDANGGLFLDCQTPAKAVNFSPELFPPEFEQKLPKSCLVRHPVASRAAILDGPLSKRAWVLQEQILSTRLIHFTNTQMFYQCTFGLNSEDDVISSRLSELPSLVEFKFDYSLKRPFLWFKWVSEFSARHLSFDSDRIPAMAGLIKHYEHISLQRPILGLWDGTFWIDLAWYGYTPASSKTRHSNDTFEGIPSWTWFSSKAKRIHNLFDDLCFLDGGHFPEENSKVKLIHYSCDWTGPPYASKLKGAELRVSGSLKPVRLQHPTSASLPFLDGDNTFDSRQGSENGQPPGLLLYLDSVKMNLDQDRLFLLRLFTANVKDSISDLDDFVLLLREESHNNNTVFRRLGAGYLARPQPEPFILFSTTHLSCLDEPMDEESLDELFKKPEAPPAFFDDAPVQEVILV</sequence>
<protein>
    <submittedName>
        <fullName evidence="2">Related to tol protein</fullName>
    </submittedName>
</protein>
<dbReference type="PANTHER" id="PTHR33112:SF16">
    <property type="entry name" value="HETEROKARYON INCOMPATIBILITY DOMAIN-CONTAINING PROTEIN"/>
    <property type="match status" value="1"/>
</dbReference>
<accession>A0A1L7W7W8</accession>
<gene>
    <name evidence="2" type="ORF">FPRO_04053</name>
</gene>
<dbReference type="RefSeq" id="XP_031089149.1">
    <property type="nucleotide sequence ID" value="XM_031223829.1"/>
</dbReference>
<dbReference type="AlphaFoldDB" id="A0A1L7W7W8"/>
<comment type="caution">
    <text evidence="2">The sequence shown here is derived from an EMBL/GenBank/DDBJ whole genome shotgun (WGS) entry which is preliminary data.</text>
</comment>
<organism evidence="2 3">
    <name type="scientific">Fusarium proliferatum (strain ET1)</name>
    <name type="common">Orchid endophyte fungus</name>
    <dbReference type="NCBI Taxonomy" id="1227346"/>
    <lineage>
        <taxon>Eukaryota</taxon>
        <taxon>Fungi</taxon>
        <taxon>Dikarya</taxon>
        <taxon>Ascomycota</taxon>
        <taxon>Pezizomycotina</taxon>
        <taxon>Sordariomycetes</taxon>
        <taxon>Hypocreomycetidae</taxon>
        <taxon>Hypocreales</taxon>
        <taxon>Nectriaceae</taxon>
        <taxon>Fusarium</taxon>
        <taxon>Fusarium fujikuroi species complex</taxon>
    </lineage>
</organism>